<proteinExistence type="predicted"/>
<dbReference type="PANTHER" id="PTHR46288:SF27">
    <property type="entry name" value="CYSTEINE_HISTIDINE-RICH C1 DOMAIN FAMILY PROTEIN"/>
    <property type="match status" value="1"/>
</dbReference>
<dbReference type="AlphaFoldDB" id="A0A2P5FKP0"/>
<dbReference type="InterPro" id="IPR046349">
    <property type="entry name" value="C1-like_sf"/>
</dbReference>
<evidence type="ECO:0008006" key="3">
    <source>
        <dbReference type="Google" id="ProtNLM"/>
    </source>
</evidence>
<dbReference type="OrthoDB" id="1271452at2759"/>
<protein>
    <recommendedName>
        <fullName evidence="3">DC1 domain-containing protein</fullName>
    </recommendedName>
</protein>
<dbReference type="PANTHER" id="PTHR46288">
    <property type="entry name" value="PHORBOL-ESTER/DAG-TYPE DOMAIN-CONTAINING PROTEIN"/>
    <property type="match status" value="1"/>
</dbReference>
<organism evidence="1 2">
    <name type="scientific">Trema orientale</name>
    <name type="common">Charcoal tree</name>
    <name type="synonym">Celtis orientalis</name>
    <dbReference type="NCBI Taxonomy" id="63057"/>
    <lineage>
        <taxon>Eukaryota</taxon>
        <taxon>Viridiplantae</taxon>
        <taxon>Streptophyta</taxon>
        <taxon>Embryophyta</taxon>
        <taxon>Tracheophyta</taxon>
        <taxon>Spermatophyta</taxon>
        <taxon>Magnoliopsida</taxon>
        <taxon>eudicotyledons</taxon>
        <taxon>Gunneridae</taxon>
        <taxon>Pentapetalae</taxon>
        <taxon>rosids</taxon>
        <taxon>fabids</taxon>
        <taxon>Rosales</taxon>
        <taxon>Cannabaceae</taxon>
        <taxon>Trema</taxon>
    </lineage>
</organism>
<dbReference type="SUPFAM" id="SSF57889">
    <property type="entry name" value="Cysteine-rich domain"/>
    <property type="match status" value="1"/>
</dbReference>
<keyword evidence="2" id="KW-1185">Reference proteome</keyword>
<sequence>MFSNVGERSFKEVSLYINRSPIKNWIIRLCIMDENGYHFSHKLDRLHYFFLNDDISDETCSMCGLSIRGIGYECWERRNCDTYMHKSCGELPQHIDHSLHPLHQPLTLLNIRSSSNATTTTTCYYCDETFQSHERWAYACNQFSLYMHTSCALIPVLPTIKFQGDQENDVARYVCYEHPMILVGEDSRRKCQANCCVCQSRWSGPAYSCTSTTCQNFLHKWCAERPRKIQHISFPFTPPSRASSK</sequence>
<evidence type="ECO:0000313" key="2">
    <source>
        <dbReference type="Proteomes" id="UP000237000"/>
    </source>
</evidence>
<dbReference type="InParanoid" id="A0A2P5FKP0"/>
<dbReference type="STRING" id="63057.A0A2P5FKP0"/>
<comment type="caution">
    <text evidence="1">The sequence shown here is derived from an EMBL/GenBank/DDBJ whole genome shotgun (WGS) entry which is preliminary data.</text>
</comment>
<name>A0A2P5FKP0_TREOI</name>
<gene>
    <name evidence="1" type="ORF">TorRG33x02_059090</name>
</gene>
<reference evidence="2" key="1">
    <citation type="submission" date="2016-06" db="EMBL/GenBank/DDBJ databases">
        <title>Parallel loss of symbiosis genes in relatives of nitrogen-fixing non-legume Parasponia.</title>
        <authorList>
            <person name="Van Velzen R."/>
            <person name="Holmer R."/>
            <person name="Bu F."/>
            <person name="Rutten L."/>
            <person name="Van Zeijl A."/>
            <person name="Liu W."/>
            <person name="Santuari L."/>
            <person name="Cao Q."/>
            <person name="Sharma T."/>
            <person name="Shen D."/>
            <person name="Roswanjaya Y."/>
            <person name="Wardhani T."/>
            <person name="Kalhor M.S."/>
            <person name="Jansen J."/>
            <person name="Van den Hoogen J."/>
            <person name="Gungor B."/>
            <person name="Hartog M."/>
            <person name="Hontelez J."/>
            <person name="Verver J."/>
            <person name="Yang W.-C."/>
            <person name="Schijlen E."/>
            <person name="Repin R."/>
            <person name="Schilthuizen M."/>
            <person name="Schranz E."/>
            <person name="Heidstra R."/>
            <person name="Miyata K."/>
            <person name="Fedorova E."/>
            <person name="Kohlen W."/>
            <person name="Bisseling T."/>
            <person name="Smit S."/>
            <person name="Geurts R."/>
        </authorList>
    </citation>
    <scope>NUCLEOTIDE SEQUENCE [LARGE SCALE GENOMIC DNA]</scope>
    <source>
        <strain evidence="2">cv. RG33-2</strain>
    </source>
</reference>
<dbReference type="Proteomes" id="UP000237000">
    <property type="component" value="Unassembled WGS sequence"/>
</dbReference>
<dbReference type="EMBL" id="JXTC01000025">
    <property type="protein sequence ID" value="PON98334.1"/>
    <property type="molecule type" value="Genomic_DNA"/>
</dbReference>
<accession>A0A2P5FKP0</accession>
<evidence type="ECO:0000313" key="1">
    <source>
        <dbReference type="EMBL" id="PON98334.1"/>
    </source>
</evidence>